<dbReference type="RefSeq" id="XP_018007950.1">
    <property type="nucleotide sequence ID" value="XM_018152461.1"/>
</dbReference>
<dbReference type="GeneID" id="108665684"/>
<dbReference type="SUPFAM" id="SSF48726">
    <property type="entry name" value="Immunoglobulin"/>
    <property type="match status" value="1"/>
</dbReference>
<evidence type="ECO:0000259" key="2">
    <source>
        <dbReference type="PROSITE" id="PS50835"/>
    </source>
</evidence>
<dbReference type="OMA" id="NATCISY"/>
<dbReference type="Gene3D" id="2.60.40.10">
    <property type="entry name" value="Immunoglobulins"/>
    <property type="match status" value="2"/>
</dbReference>
<evidence type="ECO:0000313" key="4">
    <source>
        <dbReference type="RefSeq" id="XP_018007950.1"/>
    </source>
</evidence>
<name>A0A8B7N300_HYAAZ</name>
<dbReference type="InterPro" id="IPR007110">
    <property type="entry name" value="Ig-like_dom"/>
</dbReference>
<dbReference type="InterPro" id="IPR013162">
    <property type="entry name" value="CD80_C2-set"/>
</dbReference>
<keyword evidence="3" id="KW-1185">Reference proteome</keyword>
<protein>
    <submittedName>
        <fullName evidence="4">Uncharacterized protein LOC108665684</fullName>
    </submittedName>
</protein>
<accession>A0A8B7N300</accession>
<dbReference type="PANTHER" id="PTHR21261:SF15">
    <property type="entry name" value="BEATEN PATH IIIA, ISOFORM D-RELATED"/>
    <property type="match status" value="1"/>
</dbReference>
<keyword evidence="1" id="KW-1015">Disulfide bond</keyword>
<dbReference type="FunFam" id="2.60.40.10:FF:000437">
    <property type="entry name" value="Beat-IIIc, isoform A"/>
    <property type="match status" value="1"/>
</dbReference>
<dbReference type="AlphaFoldDB" id="A0A8B7N300"/>
<dbReference type="PANTHER" id="PTHR21261">
    <property type="entry name" value="BEAT PROTEIN"/>
    <property type="match status" value="1"/>
</dbReference>
<gene>
    <name evidence="4" type="primary">LOC108665684</name>
</gene>
<feature type="domain" description="Ig-like" evidence="2">
    <location>
        <begin position="25"/>
        <end position="117"/>
    </location>
</feature>
<dbReference type="OrthoDB" id="10015491at2759"/>
<dbReference type="Proteomes" id="UP000694843">
    <property type="component" value="Unplaced"/>
</dbReference>
<evidence type="ECO:0000256" key="1">
    <source>
        <dbReference type="ARBA" id="ARBA00023157"/>
    </source>
</evidence>
<organism evidence="3 4">
    <name type="scientific">Hyalella azteca</name>
    <name type="common">Amphipod</name>
    <dbReference type="NCBI Taxonomy" id="294128"/>
    <lineage>
        <taxon>Eukaryota</taxon>
        <taxon>Metazoa</taxon>
        <taxon>Ecdysozoa</taxon>
        <taxon>Arthropoda</taxon>
        <taxon>Crustacea</taxon>
        <taxon>Multicrustacea</taxon>
        <taxon>Malacostraca</taxon>
        <taxon>Eumalacostraca</taxon>
        <taxon>Peracarida</taxon>
        <taxon>Amphipoda</taxon>
        <taxon>Senticaudata</taxon>
        <taxon>Talitrida</taxon>
        <taxon>Talitroidea</taxon>
        <taxon>Hyalellidae</taxon>
        <taxon>Hyalella</taxon>
    </lineage>
</organism>
<dbReference type="Pfam" id="PF08205">
    <property type="entry name" value="C2-set_2"/>
    <property type="match status" value="1"/>
</dbReference>
<dbReference type="KEGG" id="hazt:108665684"/>
<proteinExistence type="predicted"/>
<dbReference type="InterPro" id="IPR036179">
    <property type="entry name" value="Ig-like_dom_sf"/>
</dbReference>
<evidence type="ECO:0000313" key="3">
    <source>
        <dbReference type="Proteomes" id="UP000694843"/>
    </source>
</evidence>
<sequence>MDDDQKEGVALRLDEVRVPYHQVSGVRVRLECPFILEGEELYSVKWYRGAHEFFRYVPADTQYRMQNFDLPGVKVDTTASDARVVELLPVSLQSSGSYKCEVSADNPSFYTTSQSANMLVVEPPAEAPVITGLKERYGKDEYVNATCISYKSRPAASLTWYINQKQAPRHHLIQYAPRQEGGLETALLGISFRLTLRHAMRSKLDFNCTASIAAVYWRWSAHSAQVVGAHGDAASSALESKVVLMKADKTETWI</sequence>
<reference evidence="4" key="1">
    <citation type="submission" date="2025-08" db="UniProtKB">
        <authorList>
            <consortium name="RefSeq"/>
        </authorList>
    </citation>
    <scope>IDENTIFICATION</scope>
    <source>
        <tissue evidence="4">Whole organism</tissue>
    </source>
</reference>
<dbReference type="PROSITE" id="PS50835">
    <property type="entry name" value="IG_LIKE"/>
    <property type="match status" value="1"/>
</dbReference>
<dbReference type="InterPro" id="IPR013783">
    <property type="entry name" value="Ig-like_fold"/>
</dbReference>